<dbReference type="PANTHER" id="PTHR41259:SF1">
    <property type="entry name" value="DOUBLE-STRAND BREAK REPAIR RAD50 ATPASE, PUTATIVE-RELATED"/>
    <property type="match status" value="1"/>
</dbReference>
<keyword evidence="2" id="KW-0472">Membrane</keyword>
<dbReference type="SUPFAM" id="SSF52540">
    <property type="entry name" value="P-loop containing nucleoside triphosphate hydrolases"/>
    <property type="match status" value="2"/>
</dbReference>
<feature type="coiled-coil region" evidence="1">
    <location>
        <begin position="508"/>
        <end position="583"/>
    </location>
</feature>
<gene>
    <name evidence="4" type="ORF">L2716_00390</name>
</gene>
<keyword evidence="2" id="KW-1133">Transmembrane helix</keyword>
<evidence type="ECO:0000313" key="4">
    <source>
        <dbReference type="EMBL" id="MCF6136164.1"/>
    </source>
</evidence>
<accession>A0ABS9GU11</accession>
<dbReference type="Gene3D" id="3.40.50.300">
    <property type="entry name" value="P-loop containing nucleotide triphosphate hydrolases"/>
    <property type="match status" value="2"/>
</dbReference>
<feature type="transmembrane region" description="Helical" evidence="2">
    <location>
        <begin position="489"/>
        <end position="507"/>
    </location>
</feature>
<dbReference type="EMBL" id="JAKIJS010000001">
    <property type="protein sequence ID" value="MCF6136164.1"/>
    <property type="molecule type" value="Genomic_DNA"/>
</dbReference>
<keyword evidence="5" id="KW-1185">Reference proteome</keyword>
<sequence>MKIKSLHIYGFGRFENERIDFETNGVQVIIGDNESGKSTLMAFIEYMLFGFPKKTEKRLRYEPKTTQAYGGKLVIDSDRHGLVTIERKGGASGSIHVVRSNGREEDESFLQEILSEINLSTYRNIFSFNLDGLQRVGEIRSEELGEYLFNAGLTGAQQLNGISNRLESEQGELFKPNGRNPILNQKIEQLTDLEDKVKRWSNKLDEYNDMKSEHEKISLELAQQEQLRDKWKAEENKLKVFQSIHPIVDQKNALQSQLEQLPQATPFPEEGLERFRRLKERIIELSSEGQHIEDLKSQNEVNRKSIQLDYELLSHEKEIRDLESSYGLIKARQADLDKLQERINQSEREIEEELSLIGNEWTEERIRSVSTDLITKQRLVSILKQNNELENEQKRLDHDLQHARTQIDDNEEKRAQLKERRLNDETVKSYQEQLKNQTSHSPTRLKEQLANMKQMKDTHNSKKTTGMMSWLLIGLGILLAVVWVLNGDLIAGLVIGISLVGTGVVLANKKNSTDINGLDEQIQALENELSQQTFDDTEVERLEKIIYEQQHLTLQGRHLEEQAVELEKRYQKIARQYDNWELDDHETKDQLAEIRQHIQMPDHIPNDMMLELFERIDRLKRRFSELSNWKTERAKRLEEVEAFSTRLSRLTEFEITDHHSMDQAMRTLASNWKRTQDQQNSLLKLKDEQEDLMKRFESVKKKITLYEKEIQELFDKADVNDEETFWVRGKANEKFRQLNEQLEMRNAHLKHTTTEQLIKELEEAYRSSDQIDTDLTNVQERLDQSDKTIDGLRDEGAKIQAQIAQLEKDGSYSHHLHAFEAAKSEFNEQAKRWAILKTAQYALEVAKQNYQSEKQPKIIQRAESYFSELTEKRYQRLIAPKDDESFLIERNDQMLFKPEELSRATMEQLYLALRFALGEEYEHRGYFPFIMDDIFVNFDQKRRLLASKLINRIAENRQILYFTCHETTGKNLSDHCLYLPQANTMQPQAY</sequence>
<keyword evidence="1" id="KW-0175">Coiled coil</keyword>
<protein>
    <submittedName>
        <fullName evidence="4">AAA family ATPase</fullName>
    </submittedName>
</protein>
<dbReference type="Proteomes" id="UP001649381">
    <property type="component" value="Unassembled WGS sequence"/>
</dbReference>
<evidence type="ECO:0000313" key="5">
    <source>
        <dbReference type="Proteomes" id="UP001649381"/>
    </source>
</evidence>
<dbReference type="InterPro" id="IPR027417">
    <property type="entry name" value="P-loop_NTPase"/>
</dbReference>
<feature type="coiled-coil region" evidence="1">
    <location>
        <begin position="329"/>
        <end position="420"/>
    </location>
</feature>
<reference evidence="4 5" key="1">
    <citation type="submission" date="2022-01" db="EMBL/GenBank/DDBJ databases">
        <title>Alkalihalobacillus sp. EGI L200015, a novel bacterium isolated from a salt lake sediment.</title>
        <authorList>
            <person name="Gao L."/>
            <person name="Fang B.-Z."/>
            <person name="Li W.-J."/>
        </authorList>
    </citation>
    <scope>NUCLEOTIDE SEQUENCE [LARGE SCALE GENOMIC DNA]</scope>
    <source>
        <strain evidence="4 5">KCTC 12718</strain>
    </source>
</reference>
<evidence type="ECO:0000259" key="3">
    <source>
        <dbReference type="Pfam" id="PF13514"/>
    </source>
</evidence>
<comment type="caution">
    <text evidence="4">The sequence shown here is derived from an EMBL/GenBank/DDBJ whole genome shotgun (WGS) entry which is preliminary data.</text>
</comment>
<evidence type="ECO:0000256" key="2">
    <source>
        <dbReference type="SAM" id="Phobius"/>
    </source>
</evidence>
<name>A0ABS9GU11_9BACL</name>
<evidence type="ECO:0000256" key="1">
    <source>
        <dbReference type="SAM" id="Coils"/>
    </source>
</evidence>
<feature type="domain" description="YhaN AAA" evidence="3">
    <location>
        <begin position="1"/>
        <end position="200"/>
    </location>
</feature>
<dbReference type="InterPro" id="IPR038734">
    <property type="entry name" value="YhaN_AAA"/>
</dbReference>
<keyword evidence="2" id="KW-0812">Transmembrane</keyword>
<dbReference type="Pfam" id="PF13514">
    <property type="entry name" value="AAA_27"/>
    <property type="match status" value="1"/>
</dbReference>
<proteinExistence type="predicted"/>
<feature type="coiled-coil region" evidence="1">
    <location>
        <begin position="183"/>
        <end position="234"/>
    </location>
</feature>
<dbReference type="RefSeq" id="WP_236330402.1">
    <property type="nucleotide sequence ID" value="NZ_JAKIJS010000001.1"/>
</dbReference>
<feature type="transmembrane region" description="Helical" evidence="2">
    <location>
        <begin position="465"/>
        <end position="483"/>
    </location>
</feature>
<dbReference type="PANTHER" id="PTHR41259">
    <property type="entry name" value="DOUBLE-STRAND BREAK REPAIR RAD50 ATPASE, PUTATIVE-RELATED"/>
    <property type="match status" value="1"/>
</dbReference>
<organism evidence="4 5">
    <name type="scientific">Pseudalkalibacillus berkeleyi</name>
    <dbReference type="NCBI Taxonomy" id="1069813"/>
    <lineage>
        <taxon>Bacteria</taxon>
        <taxon>Bacillati</taxon>
        <taxon>Bacillota</taxon>
        <taxon>Bacilli</taxon>
        <taxon>Bacillales</taxon>
        <taxon>Fictibacillaceae</taxon>
        <taxon>Pseudalkalibacillus</taxon>
    </lineage>
</organism>
<feature type="coiled-coil region" evidence="1">
    <location>
        <begin position="682"/>
        <end position="809"/>
    </location>
</feature>